<keyword evidence="2" id="KW-1185">Reference proteome</keyword>
<gene>
    <name evidence="1" type="ORF">BjapCC829_46930</name>
</gene>
<name>A0ABY3R2B6_9BRAD</name>
<protein>
    <submittedName>
        <fullName evidence="1">Phage terminase large subunit family protein</fullName>
    </submittedName>
</protein>
<sequence length="72" mass="7997">MSMRKLSNVNNPPRMRSALLPDGMVLRMAEGVPCPHCGHPLGNYPKPLGWPNSFALICDACHQDVFCYEPQS</sequence>
<accession>A0ABY3R2B6</accession>
<dbReference type="EMBL" id="CP088101">
    <property type="protein sequence ID" value="UFW91542.1"/>
    <property type="molecule type" value="Genomic_DNA"/>
</dbReference>
<organism evidence="1 2">
    <name type="scientific">Bradyrhizobium barranii</name>
    <dbReference type="NCBI Taxonomy" id="2992140"/>
    <lineage>
        <taxon>Bacteria</taxon>
        <taxon>Pseudomonadati</taxon>
        <taxon>Pseudomonadota</taxon>
        <taxon>Alphaproteobacteria</taxon>
        <taxon>Hyphomicrobiales</taxon>
        <taxon>Nitrobacteraceae</taxon>
        <taxon>Bradyrhizobium</taxon>
    </lineage>
</organism>
<dbReference type="Proteomes" id="UP001430990">
    <property type="component" value="Plasmid pCC829_1"/>
</dbReference>
<geneLocation type="plasmid" evidence="1 2">
    <name>pCC829_1</name>
</geneLocation>
<evidence type="ECO:0000313" key="2">
    <source>
        <dbReference type="Proteomes" id="UP001430990"/>
    </source>
</evidence>
<dbReference type="RefSeq" id="WP_231145574.1">
    <property type="nucleotide sequence ID" value="NZ_CP088101.1"/>
</dbReference>
<reference evidence="1" key="1">
    <citation type="submission" date="2021-11" db="EMBL/GenBank/DDBJ databases">
        <title>Australian commercial rhizobial inoculants.</title>
        <authorList>
            <person name="Kohlmeier M.G."/>
            <person name="O'Hara G.W."/>
            <person name="Colombi E."/>
            <person name="Ramsay J.P."/>
            <person name="Terpolilli J."/>
        </authorList>
    </citation>
    <scope>NUCLEOTIDE SEQUENCE</scope>
    <source>
        <strain evidence="1">CC829</strain>
        <plasmid evidence="1">pCC829_1</plasmid>
    </source>
</reference>
<proteinExistence type="predicted"/>
<keyword evidence="1" id="KW-0614">Plasmid</keyword>
<evidence type="ECO:0000313" key="1">
    <source>
        <dbReference type="EMBL" id="UFW91542.1"/>
    </source>
</evidence>